<dbReference type="Proteomes" id="UP000297280">
    <property type="component" value="Unassembled WGS sequence"/>
</dbReference>
<proteinExistence type="predicted"/>
<dbReference type="EMBL" id="PQXO01001040">
    <property type="protein sequence ID" value="TGO81705.1"/>
    <property type="molecule type" value="Genomic_DNA"/>
</dbReference>
<keyword evidence="3" id="KW-1185">Reference proteome</keyword>
<dbReference type="STRING" id="87229.A0A4Z1K6X3"/>
<feature type="region of interest" description="Disordered" evidence="1">
    <location>
        <begin position="24"/>
        <end position="47"/>
    </location>
</feature>
<sequence length="122" mass="14532">MSTEQAKGCWRGLKPDEQIEAALRDGLSEDRSGIDRNPVHRKLNEKTSQPRYDAMWDFWEAYERKYPSSNLRNMVDMKHITEAVGRPTPGRLDKERDAQRPQQSSSFYYKQYMKRKQFQSRD</sequence>
<dbReference type="AlphaFoldDB" id="A0A4Z1K6X3"/>
<accession>A0A4Z1K6X3</accession>
<feature type="compositionally biased region" description="Basic residues" evidence="1">
    <location>
        <begin position="112"/>
        <end position="122"/>
    </location>
</feature>
<evidence type="ECO:0000313" key="3">
    <source>
        <dbReference type="Proteomes" id="UP000297280"/>
    </source>
</evidence>
<organism evidence="2 3">
    <name type="scientific">Botrytis porri</name>
    <dbReference type="NCBI Taxonomy" id="87229"/>
    <lineage>
        <taxon>Eukaryota</taxon>
        <taxon>Fungi</taxon>
        <taxon>Dikarya</taxon>
        <taxon>Ascomycota</taxon>
        <taxon>Pezizomycotina</taxon>
        <taxon>Leotiomycetes</taxon>
        <taxon>Helotiales</taxon>
        <taxon>Sclerotiniaceae</taxon>
        <taxon>Botrytis</taxon>
    </lineage>
</organism>
<evidence type="ECO:0000256" key="1">
    <source>
        <dbReference type="SAM" id="MobiDB-lite"/>
    </source>
</evidence>
<name>A0A4Z1K6X3_9HELO</name>
<feature type="region of interest" description="Disordered" evidence="1">
    <location>
        <begin position="82"/>
        <end position="122"/>
    </location>
</feature>
<protein>
    <submittedName>
        <fullName evidence="2">Uncharacterized protein</fullName>
    </submittedName>
</protein>
<evidence type="ECO:0000313" key="2">
    <source>
        <dbReference type="EMBL" id="TGO81705.1"/>
    </source>
</evidence>
<reference evidence="2 3" key="1">
    <citation type="submission" date="2017-12" db="EMBL/GenBank/DDBJ databases">
        <title>Comparative genomics of Botrytis spp.</title>
        <authorList>
            <person name="Valero-Jimenez C.A."/>
            <person name="Tapia P."/>
            <person name="Veloso J."/>
            <person name="Silva-Moreno E."/>
            <person name="Staats M."/>
            <person name="Valdes J.H."/>
            <person name="Van Kan J.A.L."/>
        </authorList>
    </citation>
    <scope>NUCLEOTIDE SEQUENCE [LARGE SCALE GENOMIC DNA]</scope>
    <source>
        <strain evidence="2 3">MUCL3349</strain>
    </source>
</reference>
<comment type="caution">
    <text evidence="2">The sequence shown here is derived from an EMBL/GenBank/DDBJ whole genome shotgun (WGS) entry which is preliminary data.</text>
</comment>
<gene>
    <name evidence="2" type="ORF">BPOR_1046g00030</name>
</gene>
<feature type="compositionally biased region" description="Basic and acidic residues" evidence="1">
    <location>
        <begin position="24"/>
        <end position="45"/>
    </location>
</feature>